<evidence type="ECO:0000313" key="2">
    <source>
        <dbReference type="EMBL" id="WEW60661.1"/>
    </source>
</evidence>
<keyword evidence="3" id="KW-1185">Reference proteome</keyword>
<sequence length="402" mass="45341">MDGPFHRVGLKVTSLRWSGTGNDQIPENLDYSDGASRECDIDTDHSSEYLDEARNCSQDDSQEDFETTQGRKDAADKRILQKMLEPSSVDTSMIPTQGLSNPAAKENALAAKPKLSQIRVSEIERERNQLSTIRLTDTKSNGSHSNNRFGGAINCQCGFDKEEEYMHLACYGFLDLQDPRLPDTHACYRCLLEPGEKELLREMSTLVLLRRALKVIMEEGYPNRTKVFAEKLHCNGQTIVQITELLKKRGLLKATPGYKSKGFAEKGLPSFVIPEAQDVHETIDQEIFNPLAKISHHYILPQASHSASSEEHHQRSEYGREFHPVFGTYRERSRRRLWPLDEGICRSREASTASASSSPKVERQAFMSGRRQNQGRKRKLSNAAQPLDVGEHDDELMDASSS</sequence>
<feature type="region of interest" description="Disordered" evidence="1">
    <location>
        <begin position="348"/>
        <end position="402"/>
    </location>
</feature>
<reference evidence="2" key="1">
    <citation type="submission" date="2023-03" db="EMBL/GenBank/DDBJ databases">
        <title>Emydomyces testavorans Genome Sequence.</title>
        <authorList>
            <person name="Hoyer L."/>
        </authorList>
    </citation>
    <scope>NUCLEOTIDE SEQUENCE</scope>
    <source>
        <strain evidence="2">16-2883</strain>
    </source>
</reference>
<feature type="region of interest" description="Disordered" evidence="1">
    <location>
        <begin position="53"/>
        <end position="74"/>
    </location>
</feature>
<evidence type="ECO:0000256" key="1">
    <source>
        <dbReference type="SAM" id="MobiDB-lite"/>
    </source>
</evidence>
<dbReference type="Proteomes" id="UP001219355">
    <property type="component" value="Chromosome 4"/>
</dbReference>
<organism evidence="2 3">
    <name type="scientific">Emydomyces testavorans</name>
    <dbReference type="NCBI Taxonomy" id="2070801"/>
    <lineage>
        <taxon>Eukaryota</taxon>
        <taxon>Fungi</taxon>
        <taxon>Dikarya</taxon>
        <taxon>Ascomycota</taxon>
        <taxon>Pezizomycotina</taxon>
        <taxon>Eurotiomycetes</taxon>
        <taxon>Eurotiomycetidae</taxon>
        <taxon>Onygenales</taxon>
        <taxon>Nannizziopsiaceae</taxon>
        <taxon>Emydomyces</taxon>
    </lineage>
</organism>
<accession>A0AAF0DKU8</accession>
<name>A0AAF0DKU8_9EURO</name>
<dbReference type="AlphaFoldDB" id="A0AAF0DKU8"/>
<dbReference type="EMBL" id="CP120630">
    <property type="protein sequence ID" value="WEW60661.1"/>
    <property type="molecule type" value="Genomic_DNA"/>
</dbReference>
<gene>
    <name evidence="2" type="ORF">PRK78_006148</name>
</gene>
<evidence type="ECO:0000313" key="3">
    <source>
        <dbReference type="Proteomes" id="UP001219355"/>
    </source>
</evidence>
<proteinExistence type="predicted"/>
<feature type="region of interest" description="Disordered" evidence="1">
    <location>
        <begin position="17"/>
        <end position="40"/>
    </location>
</feature>
<protein>
    <submittedName>
        <fullName evidence="2">Uncharacterized protein</fullName>
    </submittedName>
</protein>
<feature type="compositionally biased region" description="Acidic residues" evidence="1">
    <location>
        <begin position="391"/>
        <end position="402"/>
    </location>
</feature>